<feature type="domain" description="HTH lacI-type" evidence="5">
    <location>
        <begin position="3"/>
        <end position="57"/>
    </location>
</feature>
<dbReference type="PANTHER" id="PTHR30146:SF95">
    <property type="entry name" value="RIBOSE OPERON REPRESSOR"/>
    <property type="match status" value="1"/>
</dbReference>
<dbReference type="RefSeq" id="WP_353948285.1">
    <property type="nucleotide sequence ID" value="NZ_CP159510.1"/>
</dbReference>
<proteinExistence type="predicted"/>
<sequence>MKPNIRDIAQMAGVSPTTVSRVMNNRGYISDATRKKVNHAMKKLNYYPNDLARALFHQQTGFIGLIFPTTENPFFGELIFHIENICASLGYKVLLCNSLGRTDKEIAYLDMLQRNQVDGIIVGAHNRFIPQYTKIDLPVVAIDRYLSDKIPVVSSDNLQGGRMATQWLIDQGCRKIIHINGPGNLETPANRRRVGYEQVMRDHRYAPLTYETAESLIYKNTLETVRKMFREHPDVEGVFASDDLVAASVLSEASHLGKQGIKVVGYDGTQAVHICLPQLTTIQQPIHDIADQAVKIIIAKINGTKVKAKKEYILPVQLVRGEK</sequence>
<dbReference type="PANTHER" id="PTHR30146">
    <property type="entry name" value="LACI-RELATED TRANSCRIPTIONAL REPRESSOR"/>
    <property type="match status" value="1"/>
</dbReference>
<dbReference type="InterPro" id="IPR001761">
    <property type="entry name" value="Peripla_BP/Lac1_sug-bd_dom"/>
</dbReference>
<keyword evidence="1" id="KW-0678">Repressor</keyword>
<protein>
    <submittedName>
        <fullName evidence="6">LacI family DNA-binding transcriptional regulator</fullName>
    </submittedName>
</protein>
<dbReference type="InterPro" id="IPR028082">
    <property type="entry name" value="Peripla_BP_I"/>
</dbReference>
<dbReference type="SUPFAM" id="SSF53822">
    <property type="entry name" value="Periplasmic binding protein-like I"/>
    <property type="match status" value="1"/>
</dbReference>
<dbReference type="EMBL" id="CP159510">
    <property type="protein sequence ID" value="XCJ16944.1"/>
    <property type="molecule type" value="Genomic_DNA"/>
</dbReference>
<evidence type="ECO:0000256" key="3">
    <source>
        <dbReference type="ARBA" id="ARBA00023125"/>
    </source>
</evidence>
<dbReference type="PROSITE" id="PS50932">
    <property type="entry name" value="HTH_LACI_2"/>
    <property type="match status" value="1"/>
</dbReference>
<dbReference type="InterPro" id="IPR010982">
    <property type="entry name" value="Lambda_DNA-bd_dom_sf"/>
</dbReference>
<dbReference type="Pfam" id="PF00532">
    <property type="entry name" value="Peripla_BP_1"/>
    <property type="match status" value="1"/>
</dbReference>
<organism evidence="6">
    <name type="scientific">Sporolactobacillus sp. Y61</name>
    <dbReference type="NCBI Taxonomy" id="3160863"/>
    <lineage>
        <taxon>Bacteria</taxon>
        <taxon>Bacillati</taxon>
        <taxon>Bacillota</taxon>
        <taxon>Bacilli</taxon>
        <taxon>Bacillales</taxon>
        <taxon>Sporolactobacillaceae</taxon>
        <taxon>Sporolactobacillus</taxon>
    </lineage>
</organism>
<keyword evidence="4" id="KW-0804">Transcription</keyword>
<dbReference type="SUPFAM" id="SSF47413">
    <property type="entry name" value="lambda repressor-like DNA-binding domains"/>
    <property type="match status" value="1"/>
</dbReference>
<dbReference type="GO" id="GO:0000976">
    <property type="term" value="F:transcription cis-regulatory region binding"/>
    <property type="evidence" value="ECO:0007669"/>
    <property type="project" value="TreeGrafter"/>
</dbReference>
<evidence type="ECO:0000256" key="2">
    <source>
        <dbReference type="ARBA" id="ARBA00023015"/>
    </source>
</evidence>
<dbReference type="GO" id="GO:0003700">
    <property type="term" value="F:DNA-binding transcription factor activity"/>
    <property type="evidence" value="ECO:0007669"/>
    <property type="project" value="TreeGrafter"/>
</dbReference>
<gene>
    <name evidence="6" type="ORF">ABNN70_15280</name>
</gene>
<dbReference type="SMART" id="SM00354">
    <property type="entry name" value="HTH_LACI"/>
    <property type="match status" value="1"/>
</dbReference>
<dbReference type="CDD" id="cd06291">
    <property type="entry name" value="PBP1_Qymf-like"/>
    <property type="match status" value="1"/>
</dbReference>
<evidence type="ECO:0000313" key="6">
    <source>
        <dbReference type="EMBL" id="XCJ16944.1"/>
    </source>
</evidence>
<dbReference type="Pfam" id="PF00356">
    <property type="entry name" value="LacI"/>
    <property type="match status" value="1"/>
</dbReference>
<keyword evidence="2" id="KW-0805">Transcription regulation</keyword>
<evidence type="ECO:0000256" key="4">
    <source>
        <dbReference type="ARBA" id="ARBA00023163"/>
    </source>
</evidence>
<dbReference type="PRINTS" id="PR00036">
    <property type="entry name" value="HTHLACI"/>
</dbReference>
<reference evidence="6" key="1">
    <citation type="submission" date="2024-06" db="EMBL/GenBank/DDBJ databases">
        <authorList>
            <person name="Fan A."/>
            <person name="Zhang F.Y."/>
            <person name="Zhang L."/>
        </authorList>
    </citation>
    <scope>NUCLEOTIDE SEQUENCE</scope>
    <source>
        <strain evidence="6">Y61</strain>
    </source>
</reference>
<dbReference type="Gene3D" id="3.40.50.2300">
    <property type="match status" value="2"/>
</dbReference>
<accession>A0AAU8IFA2</accession>
<dbReference type="CDD" id="cd01392">
    <property type="entry name" value="HTH_LacI"/>
    <property type="match status" value="1"/>
</dbReference>
<keyword evidence="3 6" id="KW-0238">DNA-binding</keyword>
<evidence type="ECO:0000259" key="5">
    <source>
        <dbReference type="PROSITE" id="PS50932"/>
    </source>
</evidence>
<dbReference type="InterPro" id="IPR000843">
    <property type="entry name" value="HTH_LacI"/>
</dbReference>
<evidence type="ECO:0000256" key="1">
    <source>
        <dbReference type="ARBA" id="ARBA00022491"/>
    </source>
</evidence>
<dbReference type="Gene3D" id="1.10.260.40">
    <property type="entry name" value="lambda repressor-like DNA-binding domains"/>
    <property type="match status" value="1"/>
</dbReference>
<dbReference type="AlphaFoldDB" id="A0AAU8IFA2"/>
<dbReference type="PROSITE" id="PS00356">
    <property type="entry name" value="HTH_LACI_1"/>
    <property type="match status" value="1"/>
</dbReference>
<name>A0AAU8IFA2_9BACL</name>